<dbReference type="InterPro" id="IPR039910">
    <property type="entry name" value="D15-like"/>
</dbReference>
<protein>
    <recommendedName>
        <fullName evidence="10">Bacterial surface antigen (D15) domain-containing protein</fullName>
    </recommendedName>
</protein>
<dbReference type="GO" id="GO:0019867">
    <property type="term" value="C:outer membrane"/>
    <property type="evidence" value="ECO:0007669"/>
    <property type="project" value="InterPro"/>
</dbReference>
<keyword evidence="4" id="KW-0472">Membrane</keyword>
<reference evidence="8 9" key="1">
    <citation type="submission" date="2017-06" db="EMBL/GenBank/DDBJ databases">
        <title>Description of Avrilella dinanensis gen. nov. sp. nov.</title>
        <authorList>
            <person name="Leyer C."/>
            <person name="Sassi M."/>
            <person name="Minet J."/>
            <person name="Kayal S."/>
            <person name="Cattoir V."/>
        </authorList>
    </citation>
    <scope>NUCLEOTIDE SEQUENCE [LARGE SCALE GENOMIC DNA]</scope>
    <source>
        <strain evidence="8 9">UR159</strain>
    </source>
</reference>
<evidence type="ECO:0000256" key="3">
    <source>
        <dbReference type="ARBA" id="ARBA00022729"/>
    </source>
</evidence>
<dbReference type="Gene3D" id="3.10.20.310">
    <property type="entry name" value="membrane protein fhac"/>
    <property type="match status" value="1"/>
</dbReference>
<dbReference type="PANTHER" id="PTHR12815:SF47">
    <property type="entry name" value="TRANSLOCATION AND ASSEMBLY MODULE SUBUNIT TAMA"/>
    <property type="match status" value="1"/>
</dbReference>
<dbReference type="EMBL" id="NIPO01000001">
    <property type="protein sequence ID" value="PJR05142.1"/>
    <property type="molecule type" value="Genomic_DNA"/>
</dbReference>
<gene>
    <name evidence="8" type="ORF">CDL10_08740</name>
</gene>
<feature type="domain" description="POTRA" evidence="7">
    <location>
        <begin position="119"/>
        <end position="165"/>
    </location>
</feature>
<keyword evidence="2" id="KW-0812">Transmembrane</keyword>
<proteinExistence type="predicted"/>
<accession>A0A2M9R8F3</accession>
<evidence type="ECO:0008006" key="10">
    <source>
        <dbReference type="Google" id="ProtNLM"/>
    </source>
</evidence>
<name>A0A2M9R8F3_9FLAO</name>
<evidence type="ECO:0000313" key="9">
    <source>
        <dbReference type="Proteomes" id="UP000231960"/>
    </source>
</evidence>
<dbReference type="Pfam" id="PF07244">
    <property type="entry name" value="POTRA"/>
    <property type="match status" value="1"/>
</dbReference>
<evidence type="ECO:0000259" key="6">
    <source>
        <dbReference type="Pfam" id="PF01103"/>
    </source>
</evidence>
<feature type="domain" description="Bacterial surface antigen (D15)" evidence="6">
    <location>
        <begin position="651"/>
        <end position="821"/>
    </location>
</feature>
<dbReference type="InterPro" id="IPR010827">
    <property type="entry name" value="BamA/TamA_POTRA"/>
</dbReference>
<sequence>MSLLFVGCSVVKKVPDGKYLLDNNELIVNGKKESSDKLTGLLYQQPNGKVLGTKLRLQLYNMAKDQPDSLYRKWLDENPKKRDRLTSLISAKQTDRMANSFLISGFSNILKSLGEAPVILNEERTERSVTRLKNYYHNNGYFNATVESSTDTTEYKKATVRYEINTQRPFFIDSISYKVQSPELLKLYERTQKYSLIKSGEQYNAATLDDERDRIAGFFRNNGAYDFQKNYINYEIDSLKQNNKADLMVLIENQSIRTSDTIATQPFRLYTINKVSYHITQNPTNRNNLSDSTYYQGVHIYSDGPLRFKPKTIVNANFIQPNAKFSDFSRNMTSRSFAALQSFSYPGIEFIKTPGDTTGTLLDARILLIPLKKGQLNPALNATHSNIQQVGLEGSLGFTFRNVFRGAENLNLSVHGNIGSSASRYRGGRNTFFDILEYGADARLSFPRFLFFGGTDKILPRRMFPTTHISLGYSSQRNIGLDKQNLTSVFNYSWTPSRQNGFSFDVLNLQYVQNLNPDNYFNVYRSSYNRLNEIAEGSSAAPEYFDENGNLNISDGGTDHFIDDVLAGEIPLNNNDYNAVRSISERKDRLSENNLILASSLTFTRSTRYNLDDQDFYTLRAKLESAGNFMNLIAKKEREDGTETFLDIAYSQYVKAELDFVKYFKINNKQVFAFRAFGGIAIPYGNSNSIPFSRSYFAGGTNDNRAWQSYNLGPGRSGGVNDFNEANLKLALSTEYRFNVAGPWNLALFVDAGNIWNVLDNVDDPEMTFNGFSSLQDLAVGSGIGLRYDLSFFIIRLDVGFKTYNPAKDPGEKWFRELNLSKAVFNIGINHPF</sequence>
<dbReference type="InterPro" id="IPR000184">
    <property type="entry name" value="Bac_surfAg_D15"/>
</dbReference>
<evidence type="ECO:0000256" key="4">
    <source>
        <dbReference type="ARBA" id="ARBA00023136"/>
    </source>
</evidence>
<dbReference type="OrthoDB" id="9814535at2"/>
<comment type="subcellular location">
    <subcellularLocation>
        <location evidence="1">Membrane</location>
    </subcellularLocation>
</comment>
<keyword evidence="3" id="KW-0732">Signal</keyword>
<dbReference type="Pfam" id="PF01103">
    <property type="entry name" value="Omp85"/>
    <property type="match status" value="1"/>
</dbReference>
<evidence type="ECO:0000313" key="8">
    <source>
        <dbReference type="EMBL" id="PJR05142.1"/>
    </source>
</evidence>
<keyword evidence="9" id="KW-1185">Reference proteome</keyword>
<dbReference type="Proteomes" id="UP000231960">
    <property type="component" value="Unassembled WGS sequence"/>
</dbReference>
<organism evidence="8 9">
    <name type="scientific">Avrilella dinanensis</name>
    <dbReference type="NCBI Taxonomy" id="2008672"/>
    <lineage>
        <taxon>Bacteria</taxon>
        <taxon>Pseudomonadati</taxon>
        <taxon>Bacteroidota</taxon>
        <taxon>Flavobacteriia</taxon>
        <taxon>Flavobacteriales</taxon>
        <taxon>Flavobacteriaceae</taxon>
        <taxon>Avrilella</taxon>
    </lineage>
</organism>
<dbReference type="Gene3D" id="2.40.160.50">
    <property type="entry name" value="membrane protein fhac: a member of the omp85/tpsb transporter family"/>
    <property type="match status" value="1"/>
</dbReference>
<dbReference type="PANTHER" id="PTHR12815">
    <property type="entry name" value="SORTING AND ASSEMBLY MACHINERY SAMM50 PROTEIN FAMILY MEMBER"/>
    <property type="match status" value="1"/>
</dbReference>
<evidence type="ECO:0000256" key="2">
    <source>
        <dbReference type="ARBA" id="ARBA00022692"/>
    </source>
</evidence>
<keyword evidence="5" id="KW-0998">Cell outer membrane</keyword>
<evidence type="ECO:0000256" key="1">
    <source>
        <dbReference type="ARBA" id="ARBA00004370"/>
    </source>
</evidence>
<comment type="caution">
    <text evidence="8">The sequence shown here is derived from an EMBL/GenBank/DDBJ whole genome shotgun (WGS) entry which is preliminary data.</text>
</comment>
<evidence type="ECO:0000256" key="5">
    <source>
        <dbReference type="ARBA" id="ARBA00023237"/>
    </source>
</evidence>
<evidence type="ECO:0000259" key="7">
    <source>
        <dbReference type="Pfam" id="PF07244"/>
    </source>
</evidence>
<dbReference type="AlphaFoldDB" id="A0A2M9R8F3"/>